<dbReference type="Proteomes" id="UP000095285">
    <property type="component" value="Unassembled WGS sequence"/>
</dbReference>
<evidence type="ECO:0000313" key="3">
    <source>
        <dbReference type="WBParaSite" id="EN70_7015"/>
    </source>
</evidence>
<sequence length="177" mass="20008">MSEAISHGSDNGSDSSLIKGKVIDMKGYGTPRRALGDLKNVFATPVSAAIKRRIPEKSQSSFDVFHAKETNKDERNIVSAPETEDFNPLQEVDDNIEKFNFEERAETYEEIFPKPEQRIDVADLLHSVQSDDRFLRSLFSELLDEDSLKLLNEKNPITNGECDKALTEILGVEIYEK</sequence>
<accession>A0A1I7VWC9</accession>
<dbReference type="EMBL" id="JH712352">
    <property type="protein sequence ID" value="EJD74275.1"/>
    <property type="molecule type" value="Genomic_DNA"/>
</dbReference>
<name>A0A1I7VWC9_LOALO</name>
<dbReference type="CTD" id="31251923"/>
<dbReference type="GeneID" id="31251923"/>
<dbReference type="AlphaFoldDB" id="A0A1I7VWC9"/>
<proteinExistence type="predicted"/>
<accession>A0A1S0UFC0</accession>
<dbReference type="KEGG" id="loa:LOAG_18391"/>
<gene>
    <name evidence="1 3" type="ORF">LOAG_18391</name>
</gene>
<dbReference type="OrthoDB" id="5836852at2759"/>
<dbReference type="RefSeq" id="XP_020305204.1">
    <property type="nucleotide sequence ID" value="XM_020451051.1"/>
</dbReference>
<organism evidence="2 3">
    <name type="scientific">Loa loa</name>
    <name type="common">Eye worm</name>
    <name type="synonym">Filaria loa</name>
    <dbReference type="NCBI Taxonomy" id="7209"/>
    <lineage>
        <taxon>Eukaryota</taxon>
        <taxon>Metazoa</taxon>
        <taxon>Ecdysozoa</taxon>
        <taxon>Nematoda</taxon>
        <taxon>Chromadorea</taxon>
        <taxon>Rhabditida</taxon>
        <taxon>Spirurina</taxon>
        <taxon>Spiruromorpha</taxon>
        <taxon>Filarioidea</taxon>
        <taxon>Onchocercidae</taxon>
        <taxon>Loa</taxon>
    </lineage>
</organism>
<evidence type="ECO:0000313" key="1">
    <source>
        <dbReference type="EMBL" id="EJD74275.1"/>
    </source>
</evidence>
<evidence type="ECO:0000313" key="2">
    <source>
        <dbReference type="Proteomes" id="UP000095285"/>
    </source>
</evidence>
<reference evidence="3" key="2">
    <citation type="submission" date="2016-11" db="UniProtKB">
        <authorList>
            <consortium name="WormBaseParasite"/>
        </authorList>
    </citation>
    <scope>IDENTIFICATION</scope>
</reference>
<dbReference type="OMA" id="FEECAET"/>
<protein>
    <submittedName>
        <fullName evidence="3">Securin</fullName>
    </submittedName>
</protein>
<keyword evidence="2" id="KW-1185">Reference proteome</keyword>
<dbReference type="WBParaSite" id="EN70_7015">
    <property type="protein sequence ID" value="EN70_7015"/>
    <property type="gene ID" value="EN70_7015"/>
</dbReference>
<reference evidence="1 2" key="1">
    <citation type="submission" date="2012-04" db="EMBL/GenBank/DDBJ databases">
        <title>The Genome Sequence of Loa loa.</title>
        <authorList>
            <consortium name="The Broad Institute Genome Sequencing Platform"/>
            <consortium name="Broad Institute Genome Sequencing Center for Infectious Disease"/>
            <person name="Nutman T.B."/>
            <person name="Fink D.L."/>
            <person name="Russ C."/>
            <person name="Young S."/>
            <person name="Zeng Q."/>
            <person name="Gargeya S."/>
            <person name="Alvarado L."/>
            <person name="Berlin A."/>
            <person name="Chapman S.B."/>
            <person name="Chen Z."/>
            <person name="Freedman E."/>
            <person name="Gellesch M."/>
            <person name="Goldberg J."/>
            <person name="Griggs A."/>
            <person name="Gujja S."/>
            <person name="Heilman E.R."/>
            <person name="Heiman D."/>
            <person name="Howarth C."/>
            <person name="Mehta T."/>
            <person name="Neiman D."/>
            <person name="Pearson M."/>
            <person name="Roberts A."/>
            <person name="Saif S."/>
            <person name="Shea T."/>
            <person name="Shenoy N."/>
            <person name="Sisk P."/>
            <person name="Stolte C."/>
            <person name="Sykes S."/>
            <person name="White J."/>
            <person name="Yandava C."/>
            <person name="Haas B."/>
            <person name="Henn M.R."/>
            <person name="Nusbaum C."/>
            <person name="Birren B."/>
        </authorList>
    </citation>
    <scope>NUCLEOTIDE SEQUENCE [LARGE SCALE GENOMIC DNA]</scope>
</reference>